<protein>
    <recommendedName>
        <fullName evidence="3">DUF4258 domain-containing protein</fullName>
    </recommendedName>
</protein>
<organism evidence="1 2">
    <name type="scientific">Thermococcus eurythermalis</name>
    <dbReference type="NCBI Taxonomy" id="1505907"/>
    <lineage>
        <taxon>Archaea</taxon>
        <taxon>Methanobacteriati</taxon>
        <taxon>Methanobacteriota</taxon>
        <taxon>Thermococci</taxon>
        <taxon>Thermococcales</taxon>
        <taxon>Thermococcaceae</taxon>
        <taxon>Thermococcus</taxon>
    </lineage>
</organism>
<dbReference type="GeneID" id="25153521"/>
<dbReference type="OrthoDB" id="90153at2157"/>
<evidence type="ECO:0000313" key="2">
    <source>
        <dbReference type="Proteomes" id="UP000029980"/>
    </source>
</evidence>
<keyword evidence="2" id="KW-1185">Reference proteome</keyword>
<dbReference type="InterPro" id="IPR025354">
    <property type="entry name" value="DUF4258"/>
</dbReference>
<sequence>MKVVEDRDHPKGRIIVIQTDEKKCKILITHHALSRARRWKLSLEELIEAVLYPEEVLTGHHDRFIAHKAENDHIIRVIYEYEHGVPVVVTVYRPCKERYFMGGGVYEDRVLARC</sequence>
<dbReference type="AlphaFoldDB" id="A0A097QVA8"/>
<dbReference type="RefSeq" id="WP_050003380.1">
    <property type="nucleotide sequence ID" value="NZ_CP008887.1"/>
</dbReference>
<evidence type="ECO:0000313" key="1">
    <source>
        <dbReference type="EMBL" id="AIU70411.1"/>
    </source>
</evidence>
<proteinExistence type="predicted"/>
<gene>
    <name evidence="1" type="ORF">TEU_08745</name>
</gene>
<dbReference type="HOGENOM" id="CLU_2140108_0_0_2"/>
<dbReference type="EMBL" id="CP008887">
    <property type="protein sequence ID" value="AIU70411.1"/>
    <property type="molecule type" value="Genomic_DNA"/>
</dbReference>
<reference evidence="1 2" key="1">
    <citation type="journal article" date="2015" name="Int. J. Syst. Evol. Microbiol.">
        <title>Thermococcus eurythermalis sp. nov., a conditional piezophilic hyperthermophilic archaeon with a wide temperature range isolated from an oil-immersed chimney in the Guaymas Basin.</title>
        <authorList>
            <person name="Zhao W."/>
            <person name="Zeng X."/>
            <person name="Xiao X."/>
        </authorList>
    </citation>
    <scope>NUCLEOTIDE SEQUENCE [LARGE SCALE GENOMIC DNA]</scope>
    <source>
        <strain evidence="1 2">A501</strain>
    </source>
</reference>
<dbReference type="KEGG" id="teu:TEU_08745"/>
<name>A0A097QVA8_9EURY</name>
<accession>A0A097QVA8</accession>
<dbReference type="STRING" id="1505907.TEU_08745"/>
<dbReference type="Proteomes" id="UP000029980">
    <property type="component" value="Chromosome"/>
</dbReference>
<evidence type="ECO:0008006" key="3">
    <source>
        <dbReference type="Google" id="ProtNLM"/>
    </source>
</evidence>
<dbReference type="Pfam" id="PF14076">
    <property type="entry name" value="DUF4258"/>
    <property type="match status" value="1"/>
</dbReference>